<dbReference type="InterPro" id="IPR006619">
    <property type="entry name" value="PGRP_domain_met/bac"/>
</dbReference>
<dbReference type="AlphaFoldDB" id="A0A934VJ35"/>
<sequence length="143" mass="15231">MAPVEILDIILRANWGAEPAKSGITGAGTTPGDALTFHHSSNKNSGAAEVRRIQDLHMSNWPYNLPFSGGNGWDDIGYHAVIDKNGDVYEGRRLETNPGKPAPGPYTKGSHTRGANTVAGIGICMLGDYEGTHSRQVKSLTDS</sequence>
<reference evidence="4" key="1">
    <citation type="submission" date="2021-01" db="EMBL/GenBank/DDBJ databases">
        <title>Modified the classification status of verrucomicrobia.</title>
        <authorList>
            <person name="Feng X."/>
        </authorList>
    </citation>
    <scope>NUCLEOTIDE SEQUENCE</scope>
    <source>
        <strain evidence="4">KCTC 12986</strain>
    </source>
</reference>
<dbReference type="InterPro" id="IPR036505">
    <property type="entry name" value="Amidase/PGRP_sf"/>
</dbReference>
<comment type="similarity">
    <text evidence="1">Belongs to the N-acetylmuramoyl-L-alanine amidase 2 family.</text>
</comment>
<dbReference type="InterPro" id="IPR015510">
    <property type="entry name" value="PGRP"/>
</dbReference>
<accession>A0A934VJ35</accession>
<dbReference type="InterPro" id="IPR002502">
    <property type="entry name" value="Amidase_domain"/>
</dbReference>
<dbReference type="PANTHER" id="PTHR11022">
    <property type="entry name" value="PEPTIDOGLYCAN RECOGNITION PROTEIN"/>
    <property type="match status" value="1"/>
</dbReference>
<dbReference type="Proteomes" id="UP000604083">
    <property type="component" value="Unassembled WGS sequence"/>
</dbReference>
<dbReference type="SUPFAM" id="SSF55846">
    <property type="entry name" value="N-acetylmuramoyl-L-alanine amidase-like"/>
    <property type="match status" value="1"/>
</dbReference>
<dbReference type="Gene3D" id="3.40.80.10">
    <property type="entry name" value="Peptidoglycan recognition protein-like"/>
    <property type="match status" value="1"/>
</dbReference>
<evidence type="ECO:0000313" key="4">
    <source>
        <dbReference type="EMBL" id="MBK1835743.1"/>
    </source>
</evidence>
<evidence type="ECO:0000313" key="5">
    <source>
        <dbReference type="Proteomes" id="UP000604083"/>
    </source>
</evidence>
<dbReference type="GO" id="GO:0009253">
    <property type="term" value="P:peptidoglycan catabolic process"/>
    <property type="evidence" value="ECO:0007669"/>
    <property type="project" value="InterPro"/>
</dbReference>
<evidence type="ECO:0000256" key="2">
    <source>
        <dbReference type="SAM" id="MobiDB-lite"/>
    </source>
</evidence>
<comment type="caution">
    <text evidence="4">The sequence shown here is derived from an EMBL/GenBank/DDBJ whole genome shotgun (WGS) entry which is preliminary data.</text>
</comment>
<dbReference type="Pfam" id="PF01510">
    <property type="entry name" value="Amidase_2"/>
    <property type="match status" value="1"/>
</dbReference>
<dbReference type="PANTHER" id="PTHR11022:SF41">
    <property type="entry name" value="PEPTIDOGLYCAN-RECOGNITION PROTEIN LC-RELATED"/>
    <property type="match status" value="1"/>
</dbReference>
<proteinExistence type="inferred from homology"/>
<name>A0A934VJ35_9BACT</name>
<feature type="region of interest" description="Disordered" evidence="2">
    <location>
        <begin position="94"/>
        <end position="113"/>
    </location>
</feature>
<dbReference type="GO" id="GO:0008745">
    <property type="term" value="F:N-acetylmuramoyl-L-alanine amidase activity"/>
    <property type="evidence" value="ECO:0007669"/>
    <property type="project" value="InterPro"/>
</dbReference>
<dbReference type="GO" id="GO:0008270">
    <property type="term" value="F:zinc ion binding"/>
    <property type="evidence" value="ECO:0007669"/>
    <property type="project" value="InterPro"/>
</dbReference>
<protein>
    <submittedName>
        <fullName evidence="4">N-acetylmuramoyl-L-alanine amidase</fullName>
    </submittedName>
</protein>
<feature type="domain" description="Peptidoglycan recognition protein family" evidence="3">
    <location>
        <begin position="7"/>
        <end position="138"/>
    </location>
</feature>
<dbReference type="RefSeq" id="WP_200393177.1">
    <property type="nucleotide sequence ID" value="NZ_JAENIO010000138.1"/>
</dbReference>
<gene>
    <name evidence="4" type="ORF">JIN78_16895</name>
</gene>
<evidence type="ECO:0000256" key="1">
    <source>
        <dbReference type="ARBA" id="ARBA00007553"/>
    </source>
</evidence>
<keyword evidence="5" id="KW-1185">Reference proteome</keyword>
<dbReference type="SMART" id="SM00701">
    <property type="entry name" value="PGRP"/>
    <property type="match status" value="1"/>
</dbReference>
<dbReference type="CDD" id="cd06583">
    <property type="entry name" value="PGRP"/>
    <property type="match status" value="1"/>
</dbReference>
<dbReference type="EMBL" id="JAENIO010000138">
    <property type="protein sequence ID" value="MBK1835743.1"/>
    <property type="molecule type" value="Genomic_DNA"/>
</dbReference>
<evidence type="ECO:0000259" key="3">
    <source>
        <dbReference type="SMART" id="SM00701"/>
    </source>
</evidence>
<organism evidence="4 5">
    <name type="scientific">Roseibacillus ishigakijimensis</name>
    <dbReference type="NCBI Taxonomy" id="454146"/>
    <lineage>
        <taxon>Bacteria</taxon>
        <taxon>Pseudomonadati</taxon>
        <taxon>Verrucomicrobiota</taxon>
        <taxon>Verrucomicrobiia</taxon>
        <taxon>Verrucomicrobiales</taxon>
        <taxon>Verrucomicrobiaceae</taxon>
        <taxon>Roseibacillus</taxon>
    </lineage>
</organism>